<evidence type="ECO:0000313" key="11">
    <source>
        <dbReference type="Proteomes" id="UP000812270"/>
    </source>
</evidence>
<dbReference type="GO" id="GO:0005524">
    <property type="term" value="F:ATP binding"/>
    <property type="evidence" value="ECO:0007669"/>
    <property type="project" value="UniProtKB-UniRule"/>
</dbReference>
<dbReference type="InterPro" id="IPR020561">
    <property type="entry name" value="PRibGlycinamid_synth_ATP-grasp"/>
</dbReference>
<comment type="catalytic activity">
    <reaction evidence="7">
        <text>5-phospho-beta-D-ribosylamine + glycine + ATP = N(1)-(5-phospho-beta-D-ribosyl)glycinamide + ADP + phosphate + H(+)</text>
        <dbReference type="Rhea" id="RHEA:17453"/>
        <dbReference type="ChEBI" id="CHEBI:15378"/>
        <dbReference type="ChEBI" id="CHEBI:30616"/>
        <dbReference type="ChEBI" id="CHEBI:43474"/>
        <dbReference type="ChEBI" id="CHEBI:57305"/>
        <dbReference type="ChEBI" id="CHEBI:58681"/>
        <dbReference type="ChEBI" id="CHEBI:143788"/>
        <dbReference type="ChEBI" id="CHEBI:456216"/>
        <dbReference type="EC" id="6.3.4.13"/>
    </reaction>
</comment>
<dbReference type="GO" id="GO:0046872">
    <property type="term" value="F:metal ion binding"/>
    <property type="evidence" value="ECO:0007669"/>
    <property type="project" value="UniProtKB-KW"/>
</dbReference>
<dbReference type="HAMAP" id="MF_00138">
    <property type="entry name" value="GARS"/>
    <property type="match status" value="1"/>
</dbReference>
<keyword evidence="2" id="KW-0479">Metal-binding</keyword>
<dbReference type="PANTHER" id="PTHR43472">
    <property type="entry name" value="PHOSPHORIBOSYLAMINE--GLYCINE LIGASE"/>
    <property type="match status" value="1"/>
</dbReference>
<evidence type="ECO:0000256" key="4">
    <source>
        <dbReference type="ARBA" id="ARBA00022755"/>
    </source>
</evidence>
<keyword evidence="6" id="KW-0464">Manganese</keyword>
<dbReference type="FunFam" id="3.90.600.10:FF:000001">
    <property type="entry name" value="Trifunctional purine biosynthetic protein adenosine-3"/>
    <property type="match status" value="1"/>
</dbReference>
<dbReference type="PANTHER" id="PTHR43472:SF1">
    <property type="entry name" value="PHOSPHORIBOSYLAMINE--GLYCINE LIGASE, CHLOROPLASTIC"/>
    <property type="match status" value="1"/>
</dbReference>
<keyword evidence="1 7" id="KW-0436">Ligase</keyword>
<proteinExistence type="inferred from homology"/>
<protein>
    <recommendedName>
        <fullName evidence="7">Phosphoribosylamine--glycine ligase</fullName>
        <ecNumber evidence="7">6.3.4.13</ecNumber>
    </recommendedName>
    <alternativeName>
        <fullName evidence="7">GARS</fullName>
    </alternativeName>
    <alternativeName>
        <fullName evidence="7">Glycinamide ribonucleotide synthetase</fullName>
    </alternativeName>
    <alternativeName>
        <fullName evidence="7">Phosphoribosylglycinamide synthetase</fullName>
    </alternativeName>
</protein>
<evidence type="ECO:0000256" key="2">
    <source>
        <dbReference type="ARBA" id="ARBA00022723"/>
    </source>
</evidence>
<dbReference type="InterPro" id="IPR000115">
    <property type="entry name" value="PRibGlycinamide_synth"/>
</dbReference>
<organism evidence="10 11">
    <name type="scientific">Pinibacter aurantiacus</name>
    <dbReference type="NCBI Taxonomy" id="2851599"/>
    <lineage>
        <taxon>Bacteria</taxon>
        <taxon>Pseudomonadati</taxon>
        <taxon>Bacteroidota</taxon>
        <taxon>Chitinophagia</taxon>
        <taxon>Chitinophagales</taxon>
        <taxon>Chitinophagaceae</taxon>
        <taxon>Pinibacter</taxon>
    </lineage>
</organism>
<comment type="pathway">
    <text evidence="7">Purine metabolism; IMP biosynthesis via de novo pathway; N(1)-(5-phospho-D-ribosyl)glycinamide from 5-phospho-alpha-D-ribose 1-diphosphate: step 2/2.</text>
</comment>
<dbReference type="GO" id="GO:0004637">
    <property type="term" value="F:phosphoribosylamine-glycine ligase activity"/>
    <property type="evidence" value="ECO:0007669"/>
    <property type="project" value="UniProtKB-UniRule"/>
</dbReference>
<dbReference type="FunFam" id="3.40.50.20:FF:000006">
    <property type="entry name" value="Phosphoribosylamine--glycine ligase, chloroplastic"/>
    <property type="match status" value="1"/>
</dbReference>
<dbReference type="InterPro" id="IPR011761">
    <property type="entry name" value="ATP-grasp"/>
</dbReference>
<dbReference type="Pfam" id="PF01071">
    <property type="entry name" value="GARS_A"/>
    <property type="match status" value="1"/>
</dbReference>
<dbReference type="EMBL" id="JAHSPG010000008">
    <property type="protein sequence ID" value="MBV4357983.1"/>
    <property type="molecule type" value="Genomic_DNA"/>
</dbReference>
<keyword evidence="3 8" id="KW-0547">Nucleotide-binding</keyword>
<evidence type="ECO:0000259" key="9">
    <source>
        <dbReference type="PROSITE" id="PS50975"/>
    </source>
</evidence>
<evidence type="ECO:0000256" key="3">
    <source>
        <dbReference type="ARBA" id="ARBA00022741"/>
    </source>
</evidence>
<comment type="caution">
    <text evidence="10">The sequence shown here is derived from an EMBL/GenBank/DDBJ whole genome shotgun (WGS) entry which is preliminary data.</text>
</comment>
<dbReference type="GO" id="GO:0009113">
    <property type="term" value="P:purine nucleobase biosynthetic process"/>
    <property type="evidence" value="ECO:0007669"/>
    <property type="project" value="InterPro"/>
</dbReference>
<name>A0A9E2S7D5_9BACT</name>
<dbReference type="SMART" id="SM01209">
    <property type="entry name" value="GARS_A"/>
    <property type="match status" value="1"/>
</dbReference>
<evidence type="ECO:0000256" key="1">
    <source>
        <dbReference type="ARBA" id="ARBA00022598"/>
    </source>
</evidence>
<accession>A0A9E2S7D5</accession>
<evidence type="ECO:0000256" key="8">
    <source>
        <dbReference type="PROSITE-ProRule" id="PRU00409"/>
    </source>
</evidence>
<reference evidence="10" key="1">
    <citation type="submission" date="2021-06" db="EMBL/GenBank/DDBJ databases">
        <authorList>
            <person name="Huq M.A."/>
        </authorList>
    </citation>
    <scope>NUCLEOTIDE SEQUENCE</scope>
    <source>
        <strain evidence="10">MAH-26</strain>
    </source>
</reference>
<dbReference type="Pfam" id="PF02844">
    <property type="entry name" value="GARS_N"/>
    <property type="match status" value="1"/>
</dbReference>
<dbReference type="Proteomes" id="UP000812270">
    <property type="component" value="Unassembled WGS sequence"/>
</dbReference>
<dbReference type="SMART" id="SM01210">
    <property type="entry name" value="GARS_C"/>
    <property type="match status" value="1"/>
</dbReference>
<evidence type="ECO:0000256" key="7">
    <source>
        <dbReference type="HAMAP-Rule" id="MF_00138"/>
    </source>
</evidence>
<evidence type="ECO:0000256" key="5">
    <source>
        <dbReference type="ARBA" id="ARBA00022840"/>
    </source>
</evidence>
<gene>
    <name evidence="7 10" type="primary">purD</name>
    <name evidence="10" type="ORF">KTO63_12540</name>
</gene>
<dbReference type="EC" id="6.3.4.13" evidence="7"/>
<dbReference type="PROSITE" id="PS50975">
    <property type="entry name" value="ATP_GRASP"/>
    <property type="match status" value="1"/>
</dbReference>
<sequence>MNILLLGSGGREHALAWKLSQSSKCSKLFIAPGNAGTAQCGTNVAISATDFDAIKKFCDGNNVEMIVVGPEDPLVKGVYDYFKTNSSSISVIGPSHEGAKLEGSKAYAKAFMKRHNIPTAAYAEFDANNYQDGVTYLKNHSLPIVLKADGLAAGKGVLICQSHEEALTEFEQMIQQSKFGDASKKVVVEAFLDGIELSMFALTDGKSYVLLPEAKDYKRIGEGDTGLNTGGMGAVSPVPFADATFMKKVTDTIIKPTIDGLYKDNITYKGFVFFGLIKVGNEPFVIEYNCRMGDPETEVVMPRLKNDLVDLFIATQNGTLNSIKIDHDSRVACTVVAVSGGYPGDYKKGFEIKGLGGKTVSGDTMVFHAGTAAQNDKVVTAGGRVLCATSYGDSVSDAINKSKQTLADIEFDGMYFRKDIGYEFM</sequence>
<dbReference type="InterPro" id="IPR020560">
    <property type="entry name" value="PRibGlycinamide_synth_C-dom"/>
</dbReference>
<dbReference type="InterPro" id="IPR020562">
    <property type="entry name" value="PRibGlycinamide_synth_N"/>
</dbReference>
<evidence type="ECO:0000256" key="6">
    <source>
        <dbReference type="ARBA" id="ARBA00023211"/>
    </source>
</evidence>
<dbReference type="GO" id="GO:0006189">
    <property type="term" value="P:'de novo' IMP biosynthetic process"/>
    <property type="evidence" value="ECO:0007669"/>
    <property type="project" value="UniProtKB-UniRule"/>
</dbReference>
<keyword evidence="4 7" id="KW-0658">Purine biosynthesis</keyword>
<dbReference type="Pfam" id="PF02843">
    <property type="entry name" value="GARS_C"/>
    <property type="match status" value="1"/>
</dbReference>
<dbReference type="AlphaFoldDB" id="A0A9E2S7D5"/>
<keyword evidence="11" id="KW-1185">Reference proteome</keyword>
<evidence type="ECO:0000313" key="10">
    <source>
        <dbReference type="EMBL" id="MBV4357983.1"/>
    </source>
</evidence>
<dbReference type="RefSeq" id="WP_217791634.1">
    <property type="nucleotide sequence ID" value="NZ_JAHSPG010000008.1"/>
</dbReference>
<feature type="domain" description="ATP-grasp" evidence="9">
    <location>
        <begin position="109"/>
        <end position="317"/>
    </location>
</feature>
<keyword evidence="5 8" id="KW-0067">ATP-binding</keyword>
<comment type="similarity">
    <text evidence="7">Belongs to the GARS family.</text>
</comment>
<dbReference type="NCBIfam" id="TIGR00877">
    <property type="entry name" value="purD"/>
    <property type="match status" value="1"/>
</dbReference>